<evidence type="ECO:0000313" key="2">
    <source>
        <dbReference type="Proteomes" id="UP000789901"/>
    </source>
</evidence>
<name>A0ABN7WG81_GIGMA</name>
<feature type="non-terminal residue" evidence="1">
    <location>
        <position position="1"/>
    </location>
</feature>
<organism evidence="1 2">
    <name type="scientific">Gigaspora margarita</name>
    <dbReference type="NCBI Taxonomy" id="4874"/>
    <lineage>
        <taxon>Eukaryota</taxon>
        <taxon>Fungi</taxon>
        <taxon>Fungi incertae sedis</taxon>
        <taxon>Mucoromycota</taxon>
        <taxon>Glomeromycotina</taxon>
        <taxon>Glomeromycetes</taxon>
        <taxon>Diversisporales</taxon>
        <taxon>Gigasporaceae</taxon>
        <taxon>Gigaspora</taxon>
    </lineage>
</organism>
<protein>
    <submittedName>
        <fullName evidence="1">11583_t:CDS:1</fullName>
    </submittedName>
</protein>
<evidence type="ECO:0000313" key="1">
    <source>
        <dbReference type="EMBL" id="CAG8830796.1"/>
    </source>
</evidence>
<dbReference type="Proteomes" id="UP000789901">
    <property type="component" value="Unassembled WGS sequence"/>
</dbReference>
<dbReference type="EMBL" id="CAJVQB010042943">
    <property type="protein sequence ID" value="CAG8830796.1"/>
    <property type="molecule type" value="Genomic_DNA"/>
</dbReference>
<comment type="caution">
    <text evidence="1">The sequence shown here is derived from an EMBL/GenBank/DDBJ whole genome shotgun (WGS) entry which is preliminary data.</text>
</comment>
<sequence>STFTNSYLFRIIMPRPNAKSRVASSKTRNKAGVFVANPKDIEKNIDIPKD</sequence>
<proteinExistence type="predicted"/>
<accession>A0ABN7WG81</accession>
<reference evidence="1 2" key="1">
    <citation type="submission" date="2021-06" db="EMBL/GenBank/DDBJ databases">
        <authorList>
            <person name="Kallberg Y."/>
            <person name="Tangrot J."/>
            <person name="Rosling A."/>
        </authorList>
    </citation>
    <scope>NUCLEOTIDE SEQUENCE [LARGE SCALE GENOMIC DNA]</scope>
    <source>
        <strain evidence="1 2">120-4 pot B 10/14</strain>
    </source>
</reference>
<keyword evidence="2" id="KW-1185">Reference proteome</keyword>
<gene>
    <name evidence="1" type="ORF">GMARGA_LOCUS30446</name>
</gene>